<name>A0A392VB11_9FABA</name>
<comment type="caution">
    <text evidence="2">The sequence shown here is derived from an EMBL/GenBank/DDBJ whole genome shotgun (WGS) entry which is preliminary data.</text>
</comment>
<accession>A0A392VB11</accession>
<sequence>VEGSTKADVNPTTDPVQIVGSKTHADQNVTPSGQTSDKSKDVPNAPASVMPDNLENVVPETPEDVPDTGNEKS</sequence>
<protein>
    <submittedName>
        <fullName evidence="2">Uncharacterized protein</fullName>
    </submittedName>
</protein>
<feature type="compositionally biased region" description="Polar residues" evidence="1">
    <location>
        <begin position="26"/>
        <end position="36"/>
    </location>
</feature>
<proteinExistence type="predicted"/>
<feature type="non-terminal residue" evidence="2">
    <location>
        <position position="1"/>
    </location>
</feature>
<organism evidence="2 3">
    <name type="scientific">Trifolium medium</name>
    <dbReference type="NCBI Taxonomy" id="97028"/>
    <lineage>
        <taxon>Eukaryota</taxon>
        <taxon>Viridiplantae</taxon>
        <taxon>Streptophyta</taxon>
        <taxon>Embryophyta</taxon>
        <taxon>Tracheophyta</taxon>
        <taxon>Spermatophyta</taxon>
        <taxon>Magnoliopsida</taxon>
        <taxon>eudicotyledons</taxon>
        <taxon>Gunneridae</taxon>
        <taxon>Pentapetalae</taxon>
        <taxon>rosids</taxon>
        <taxon>fabids</taxon>
        <taxon>Fabales</taxon>
        <taxon>Fabaceae</taxon>
        <taxon>Papilionoideae</taxon>
        <taxon>50 kb inversion clade</taxon>
        <taxon>NPAAA clade</taxon>
        <taxon>Hologalegina</taxon>
        <taxon>IRL clade</taxon>
        <taxon>Trifolieae</taxon>
        <taxon>Trifolium</taxon>
    </lineage>
</organism>
<evidence type="ECO:0000313" key="3">
    <source>
        <dbReference type="Proteomes" id="UP000265520"/>
    </source>
</evidence>
<dbReference type="EMBL" id="LXQA011090930">
    <property type="protein sequence ID" value="MCI84439.1"/>
    <property type="molecule type" value="Genomic_DNA"/>
</dbReference>
<keyword evidence="3" id="KW-1185">Reference proteome</keyword>
<reference evidence="2 3" key="1">
    <citation type="journal article" date="2018" name="Front. Plant Sci.">
        <title>Red Clover (Trifolium pratense) and Zigzag Clover (T. medium) - A Picture of Genomic Similarities and Differences.</title>
        <authorList>
            <person name="Dluhosova J."/>
            <person name="Istvanek J."/>
            <person name="Nedelnik J."/>
            <person name="Repkova J."/>
        </authorList>
    </citation>
    <scope>NUCLEOTIDE SEQUENCE [LARGE SCALE GENOMIC DNA]</scope>
    <source>
        <strain evidence="3">cv. 10/8</strain>
        <tissue evidence="2">Leaf</tissue>
    </source>
</reference>
<evidence type="ECO:0000256" key="1">
    <source>
        <dbReference type="SAM" id="MobiDB-lite"/>
    </source>
</evidence>
<feature type="region of interest" description="Disordered" evidence="1">
    <location>
        <begin position="1"/>
        <end position="73"/>
    </location>
</feature>
<dbReference type="AlphaFoldDB" id="A0A392VB11"/>
<dbReference type="Proteomes" id="UP000265520">
    <property type="component" value="Unassembled WGS sequence"/>
</dbReference>
<evidence type="ECO:0000313" key="2">
    <source>
        <dbReference type="EMBL" id="MCI84439.1"/>
    </source>
</evidence>
<feature type="non-terminal residue" evidence="2">
    <location>
        <position position="73"/>
    </location>
</feature>